<keyword evidence="15" id="KW-1185">Reference proteome</keyword>
<organism evidence="14 15">
    <name type="scientific">Eudyptula minor</name>
    <name type="common">Little blue penguin</name>
    <name type="synonym">Aptenodytes minor</name>
    <dbReference type="NCBI Taxonomy" id="37083"/>
    <lineage>
        <taxon>Eukaryota</taxon>
        <taxon>Metazoa</taxon>
        <taxon>Chordata</taxon>
        <taxon>Craniata</taxon>
        <taxon>Vertebrata</taxon>
        <taxon>Euteleostomi</taxon>
        <taxon>Archelosauria</taxon>
        <taxon>Archosauria</taxon>
        <taxon>Dinosauria</taxon>
        <taxon>Saurischia</taxon>
        <taxon>Theropoda</taxon>
        <taxon>Coelurosauria</taxon>
        <taxon>Aves</taxon>
        <taxon>Neognathae</taxon>
        <taxon>Neoaves</taxon>
        <taxon>Aequornithes</taxon>
        <taxon>Sphenisciformes</taxon>
        <taxon>Spheniscidae</taxon>
        <taxon>Eudyptula</taxon>
    </lineage>
</organism>
<dbReference type="InterPro" id="IPR006680">
    <property type="entry name" value="Amidohydro-rel"/>
</dbReference>
<accession>A0A8J4N675</accession>
<dbReference type="InterPro" id="IPR051607">
    <property type="entry name" value="Metallo-dep_hydrolases"/>
</dbReference>
<dbReference type="PANTHER" id="PTHR11271">
    <property type="entry name" value="GUANINE DEAMINASE"/>
    <property type="match status" value="1"/>
</dbReference>
<evidence type="ECO:0000256" key="2">
    <source>
        <dbReference type="ARBA" id="ARBA00006745"/>
    </source>
</evidence>
<comment type="subunit">
    <text evidence="3">Homodimer.</text>
</comment>
<keyword evidence="6" id="KW-0597">Phosphoprotein</keyword>
<dbReference type="GO" id="GO:0008270">
    <property type="term" value="F:zinc ion binding"/>
    <property type="evidence" value="ECO:0007669"/>
    <property type="project" value="UniProtKB-UniRule"/>
</dbReference>
<dbReference type="Gene3D" id="3.20.20.140">
    <property type="entry name" value="Metal-dependent hydrolases"/>
    <property type="match status" value="1"/>
</dbReference>
<dbReference type="OrthoDB" id="194468at2759"/>
<evidence type="ECO:0000313" key="15">
    <source>
        <dbReference type="Proteomes" id="UP000782854"/>
    </source>
</evidence>
<evidence type="ECO:0000256" key="6">
    <source>
        <dbReference type="ARBA" id="ARBA00022553"/>
    </source>
</evidence>
<dbReference type="GO" id="GO:0006147">
    <property type="term" value="P:guanine catabolic process"/>
    <property type="evidence" value="ECO:0007669"/>
    <property type="project" value="UniProtKB-UniRule"/>
</dbReference>
<comment type="function">
    <text evidence="10 12">Catalyzes the hydrolytic deamination of guanine, producing xanthine and ammonia.</text>
</comment>
<evidence type="ECO:0000256" key="10">
    <source>
        <dbReference type="ARBA" id="ARBA00056079"/>
    </source>
</evidence>
<evidence type="ECO:0000256" key="4">
    <source>
        <dbReference type="ARBA" id="ARBA00012781"/>
    </source>
</evidence>
<dbReference type="NCBIfam" id="TIGR02967">
    <property type="entry name" value="guan_deamin"/>
    <property type="match status" value="1"/>
</dbReference>
<dbReference type="InterPro" id="IPR032466">
    <property type="entry name" value="Metal_Hydrolase"/>
</dbReference>
<dbReference type="Proteomes" id="UP000782854">
    <property type="component" value="Unassembled WGS sequence"/>
</dbReference>
<evidence type="ECO:0000259" key="13">
    <source>
        <dbReference type="Pfam" id="PF01979"/>
    </source>
</evidence>
<gene>
    <name evidence="14" type="primary">GDA</name>
    <name evidence="14" type="ORF">FQV19_0016777</name>
</gene>
<evidence type="ECO:0000256" key="12">
    <source>
        <dbReference type="RuleBase" id="RU366009"/>
    </source>
</evidence>
<dbReference type="Pfam" id="PF01979">
    <property type="entry name" value="Amidohydro_1"/>
    <property type="match status" value="1"/>
</dbReference>
<dbReference type="Gene3D" id="2.30.40.10">
    <property type="entry name" value="Urease, subunit C, domain 1"/>
    <property type="match status" value="1"/>
</dbReference>
<comment type="caution">
    <text evidence="14">The sequence shown here is derived from an EMBL/GenBank/DDBJ whole genome shotgun (WGS) entry which is preliminary data.</text>
</comment>
<dbReference type="PANTHER" id="PTHR11271:SF6">
    <property type="entry name" value="GUANINE DEAMINASE"/>
    <property type="match status" value="1"/>
</dbReference>
<dbReference type="InterPro" id="IPR011059">
    <property type="entry name" value="Metal-dep_hydrolase_composite"/>
</dbReference>
<dbReference type="AlphaFoldDB" id="A0A8J4N675"/>
<keyword evidence="9 12" id="KW-0862">Zinc</keyword>
<sequence>MGSPQRRSLAHVFKGTFVHSVPSAPMEILHGHLLGVDDSGTVSAGGEGRAKLLTVENFGTFWTIIIFFSFPSEFFMPGMVDTHIHAPQYSFTGTRVDLPLLQWLTTYTFPTEAKYKDSDFAEEVYTRVVRRTLKNGTTTACYFATIYTDTSLLLAEIIDKFGQRAFVGKVCMDMNDSVPQYKENTADSVQETESMSFSYFQYPRVQPVITPRFGPSCTEDLLCALGDLAQARDLHVQSHISENEEELKLVENMFPAYQNYTELYDKNKLLTSKTVMAHACYLSEEELKLFSLRGAAISHCPNSNFSLRSGVLNVQKVLKHNVKLGLGTDVAGGYSASMLDAIRKTMIASNSLQINKMNETGLTLEEAFQLATLGGSQALGLDDVIGNFEVGKEFDALLINTKASDSPFDLFSADNFEVIRTGLMIQKI</sequence>
<evidence type="ECO:0000256" key="7">
    <source>
        <dbReference type="ARBA" id="ARBA00022723"/>
    </source>
</evidence>
<evidence type="ECO:0000256" key="5">
    <source>
        <dbReference type="ARBA" id="ARBA00014514"/>
    </source>
</evidence>
<comment type="catalytic activity">
    <reaction evidence="12">
        <text>guanine + H2O + H(+) = xanthine + NH4(+)</text>
        <dbReference type="Rhea" id="RHEA:14665"/>
        <dbReference type="ChEBI" id="CHEBI:15377"/>
        <dbReference type="ChEBI" id="CHEBI:15378"/>
        <dbReference type="ChEBI" id="CHEBI:16235"/>
        <dbReference type="ChEBI" id="CHEBI:17712"/>
        <dbReference type="ChEBI" id="CHEBI:28938"/>
        <dbReference type="EC" id="3.5.4.3"/>
    </reaction>
</comment>
<keyword evidence="8 12" id="KW-0378">Hydrolase</keyword>
<evidence type="ECO:0000256" key="1">
    <source>
        <dbReference type="ARBA" id="ARBA00004984"/>
    </source>
</evidence>
<dbReference type="GO" id="GO:0008892">
    <property type="term" value="F:guanine deaminase activity"/>
    <property type="evidence" value="ECO:0007669"/>
    <property type="project" value="UniProtKB-UniRule"/>
</dbReference>
<reference evidence="14" key="1">
    <citation type="journal article" date="2019" name="Gigascience">
        <title>High-coverage genomes to elucidate the evolution of penguins.</title>
        <authorList>
            <person name="Pan H."/>
            <person name="Cole T.L."/>
            <person name="Bi X."/>
            <person name="Fang M."/>
            <person name="Zhou C."/>
            <person name="Yang Z."/>
            <person name="Ksepka D.T."/>
            <person name="Hart T."/>
            <person name="Bouzat J.L."/>
            <person name="Argilla L.S."/>
            <person name="Bertelsen M.F."/>
            <person name="Boersma P.D."/>
            <person name="Bost C.A."/>
            <person name="Cherel Y."/>
            <person name="Dann P."/>
            <person name="Fiddaman S.R."/>
            <person name="Howard P."/>
            <person name="Labuschagne K."/>
            <person name="Mattern T."/>
            <person name="Miller G."/>
            <person name="Parker P."/>
            <person name="Phillips R.A."/>
            <person name="Quillfeldt P."/>
            <person name="Ryan P.G."/>
            <person name="Taylor H."/>
            <person name="Thompson D.R."/>
            <person name="Young M.J."/>
            <person name="Ellegaard M.R."/>
            <person name="Gilbert M.T.P."/>
            <person name="Sinding M.S."/>
            <person name="Pacheco G."/>
            <person name="Shepherd L.D."/>
            <person name="Tennyson A.J.D."/>
            <person name="Grosser S."/>
            <person name="Kay E."/>
            <person name="Nupen L.J."/>
            <person name="Ellenberg U."/>
            <person name="Houston D.M."/>
            <person name="Reeve A.H."/>
            <person name="Johnson K."/>
            <person name="Masello J.F."/>
            <person name="Stracke T."/>
            <person name="McKinlay B."/>
            <person name="Borboroglu P.G."/>
            <person name="Zhang D.X."/>
            <person name="Zhang G."/>
        </authorList>
    </citation>
    <scope>NUCLEOTIDE SEQUENCE</scope>
    <source>
        <strain evidence="14">Gonzo</strain>
    </source>
</reference>
<protein>
    <recommendedName>
        <fullName evidence="5 12">Guanine deaminase</fullName>
        <shortName evidence="12">Guanase</shortName>
        <ecNumber evidence="4 12">3.5.4.3</ecNumber>
    </recommendedName>
    <alternativeName>
        <fullName evidence="11 12">Guanine aminohydrolase</fullName>
    </alternativeName>
</protein>
<evidence type="ECO:0000256" key="8">
    <source>
        <dbReference type="ARBA" id="ARBA00022801"/>
    </source>
</evidence>
<dbReference type="FunFam" id="3.20.20.140:FF:000021">
    <property type="entry name" value="Guanine deaminase"/>
    <property type="match status" value="1"/>
</dbReference>
<proteinExistence type="inferred from homology"/>
<dbReference type="EMBL" id="VULC01016070">
    <property type="protein sequence ID" value="KAF1517446.1"/>
    <property type="molecule type" value="Genomic_DNA"/>
</dbReference>
<keyword evidence="7 12" id="KW-0479">Metal-binding</keyword>
<dbReference type="EC" id="3.5.4.3" evidence="4 12"/>
<name>A0A8J4N675_EUDMI</name>
<comment type="similarity">
    <text evidence="2 12">Belongs to the metallo-dependent hydrolases superfamily. ATZ/TRZ family.</text>
</comment>
<evidence type="ECO:0000256" key="11">
    <source>
        <dbReference type="ARBA" id="ARBA00083147"/>
    </source>
</evidence>
<dbReference type="InterPro" id="IPR014311">
    <property type="entry name" value="Guanine_deaminase"/>
</dbReference>
<evidence type="ECO:0000313" key="14">
    <source>
        <dbReference type="EMBL" id="KAF1517446.1"/>
    </source>
</evidence>
<dbReference type="UniPathway" id="UPA00603">
    <property type="reaction ID" value="UER00660"/>
</dbReference>
<evidence type="ECO:0000256" key="9">
    <source>
        <dbReference type="ARBA" id="ARBA00022833"/>
    </source>
</evidence>
<feature type="non-terminal residue" evidence="14">
    <location>
        <position position="428"/>
    </location>
</feature>
<dbReference type="SUPFAM" id="SSF51338">
    <property type="entry name" value="Composite domain of metallo-dependent hydrolases"/>
    <property type="match status" value="1"/>
</dbReference>
<dbReference type="SUPFAM" id="SSF51556">
    <property type="entry name" value="Metallo-dependent hydrolases"/>
    <property type="match status" value="1"/>
</dbReference>
<feature type="domain" description="Amidohydrolase-related" evidence="13">
    <location>
        <begin position="75"/>
        <end position="408"/>
    </location>
</feature>
<feature type="non-terminal residue" evidence="14">
    <location>
        <position position="1"/>
    </location>
</feature>
<comment type="pathway">
    <text evidence="1 12">Purine metabolism; guanine degradation; xanthine from guanine: step 1/1.</text>
</comment>
<dbReference type="GO" id="GO:0005829">
    <property type="term" value="C:cytosol"/>
    <property type="evidence" value="ECO:0007669"/>
    <property type="project" value="TreeGrafter"/>
</dbReference>
<comment type="cofactor">
    <cofactor evidence="12">
        <name>Zn(2+)</name>
        <dbReference type="ChEBI" id="CHEBI:29105"/>
    </cofactor>
    <text evidence="12">Binds 1 zinc ion per subunit.</text>
</comment>
<evidence type="ECO:0000256" key="3">
    <source>
        <dbReference type="ARBA" id="ARBA00011738"/>
    </source>
</evidence>